<reference evidence="2 3" key="1">
    <citation type="submission" date="2013-07" db="EMBL/GenBank/DDBJ databases">
        <title>The Genome Sequence of Cryptococcus heveanensis BCC8398.</title>
        <authorList>
            <consortium name="The Broad Institute Genome Sequencing Platform"/>
            <person name="Cuomo C."/>
            <person name="Litvintseva A."/>
            <person name="Chen Y."/>
            <person name="Heitman J."/>
            <person name="Sun S."/>
            <person name="Springer D."/>
            <person name="Dromer F."/>
            <person name="Young S.K."/>
            <person name="Zeng Q."/>
            <person name="Gargeya S."/>
            <person name="Fitzgerald M."/>
            <person name="Abouelleil A."/>
            <person name="Alvarado L."/>
            <person name="Berlin A.M."/>
            <person name="Chapman S.B."/>
            <person name="Dewar J."/>
            <person name="Goldberg J."/>
            <person name="Griggs A."/>
            <person name="Gujja S."/>
            <person name="Hansen M."/>
            <person name="Howarth C."/>
            <person name="Imamovic A."/>
            <person name="Larimer J."/>
            <person name="McCowan C."/>
            <person name="Murphy C."/>
            <person name="Pearson M."/>
            <person name="Priest M."/>
            <person name="Roberts A."/>
            <person name="Saif S."/>
            <person name="Shea T."/>
            <person name="Sykes S."/>
            <person name="Wortman J."/>
            <person name="Nusbaum C."/>
            <person name="Birren B."/>
        </authorList>
    </citation>
    <scope>NUCLEOTIDE SEQUENCE [LARGE SCALE GENOMIC DNA]</scope>
    <source>
        <strain evidence="2 3">BCC8398</strain>
    </source>
</reference>
<dbReference type="InterPro" id="IPR027795">
    <property type="entry name" value="CASTOR_ACT_dom"/>
</dbReference>
<reference evidence="3" key="2">
    <citation type="submission" date="2013-12" db="EMBL/GenBank/DDBJ databases">
        <title>Evolution of pathogenesis and genome organization in the Tremellales.</title>
        <authorList>
            <person name="Cuomo C."/>
            <person name="Litvintseva A."/>
            <person name="Heitman J."/>
            <person name="Chen Y."/>
            <person name="Sun S."/>
            <person name="Springer D."/>
            <person name="Dromer F."/>
            <person name="Young S."/>
            <person name="Zeng Q."/>
            <person name="Chapman S."/>
            <person name="Gujja S."/>
            <person name="Saif S."/>
            <person name="Birren B."/>
        </authorList>
    </citation>
    <scope>NUCLEOTIDE SEQUENCE [LARGE SCALE GENOMIC DNA]</scope>
    <source>
        <strain evidence="3">BCC8398</strain>
    </source>
</reference>
<dbReference type="AlphaFoldDB" id="A0A1B9GT47"/>
<dbReference type="Gene3D" id="3.30.2130.10">
    <property type="entry name" value="VC0802-like"/>
    <property type="match status" value="1"/>
</dbReference>
<feature type="domain" description="CASTOR ACT" evidence="1">
    <location>
        <begin position="94"/>
        <end position="152"/>
    </location>
</feature>
<dbReference type="Proteomes" id="UP000092666">
    <property type="component" value="Unassembled WGS sequence"/>
</dbReference>
<proteinExistence type="predicted"/>
<dbReference type="OrthoDB" id="58529at2759"/>
<dbReference type="GO" id="GO:0006520">
    <property type="term" value="P:amino acid metabolic process"/>
    <property type="evidence" value="ECO:0007669"/>
    <property type="project" value="UniProtKB-ARBA"/>
</dbReference>
<evidence type="ECO:0000313" key="3">
    <source>
        <dbReference type="Proteomes" id="UP000092666"/>
    </source>
</evidence>
<dbReference type="Pfam" id="PF13840">
    <property type="entry name" value="ACT_7"/>
    <property type="match status" value="1"/>
</dbReference>
<dbReference type="InterPro" id="IPR045865">
    <property type="entry name" value="ACT-like_dom_sf"/>
</dbReference>
<dbReference type="EMBL" id="KI669501">
    <property type="protein sequence ID" value="OCF34138.1"/>
    <property type="molecule type" value="Genomic_DNA"/>
</dbReference>
<keyword evidence="3" id="KW-1185">Reference proteome</keyword>
<dbReference type="GO" id="GO:0046394">
    <property type="term" value="P:carboxylic acid biosynthetic process"/>
    <property type="evidence" value="ECO:0007669"/>
    <property type="project" value="UniProtKB-ARBA"/>
</dbReference>
<gene>
    <name evidence="2" type="ORF">I316_04087</name>
</gene>
<evidence type="ECO:0000313" key="2">
    <source>
        <dbReference type="EMBL" id="OCF34138.1"/>
    </source>
</evidence>
<evidence type="ECO:0000259" key="1">
    <source>
        <dbReference type="Pfam" id="PF13840"/>
    </source>
</evidence>
<protein>
    <recommendedName>
        <fullName evidence="1">CASTOR ACT domain-containing protein</fullName>
    </recommendedName>
</protein>
<sequence>MANPKNPSNVDKAISVLHLLPQPNHFHTFSYPLETIPSITPDLYTKYPFFSTTKEEELISVVVAMPKGEDGMVVDGEVRGIKELGEAERWYGPWRAIKIRGPLYMGMTGILNEMSTPLRQAEIGIYAISTWPTDYVLVPANKLEESLDVLRKDGWKVIDVKAE</sequence>
<dbReference type="SUPFAM" id="SSF55021">
    <property type="entry name" value="ACT-like"/>
    <property type="match status" value="1"/>
</dbReference>
<name>A0A1B9GT47_9TREE</name>
<organism evidence="2 3">
    <name type="scientific">Kwoniella heveanensis BCC8398</name>
    <dbReference type="NCBI Taxonomy" id="1296120"/>
    <lineage>
        <taxon>Eukaryota</taxon>
        <taxon>Fungi</taxon>
        <taxon>Dikarya</taxon>
        <taxon>Basidiomycota</taxon>
        <taxon>Agaricomycotina</taxon>
        <taxon>Tremellomycetes</taxon>
        <taxon>Tremellales</taxon>
        <taxon>Cryptococcaceae</taxon>
        <taxon>Kwoniella</taxon>
    </lineage>
</organism>
<accession>A0A1B9GT47</accession>